<evidence type="ECO:0000313" key="1">
    <source>
        <dbReference type="EMBL" id="PWN49811.1"/>
    </source>
</evidence>
<name>A0ACD0NVI2_9BASI</name>
<reference evidence="1 2" key="1">
    <citation type="journal article" date="2018" name="Mol. Biol. Evol.">
        <title>Broad Genomic Sampling Reveals a Smut Pathogenic Ancestry of the Fungal Clade Ustilaginomycotina.</title>
        <authorList>
            <person name="Kijpornyongpan T."/>
            <person name="Mondo S.J."/>
            <person name="Barry K."/>
            <person name="Sandor L."/>
            <person name="Lee J."/>
            <person name="Lipzen A."/>
            <person name="Pangilinan J."/>
            <person name="LaButti K."/>
            <person name="Hainaut M."/>
            <person name="Henrissat B."/>
            <person name="Grigoriev I.V."/>
            <person name="Spatafora J.W."/>
            <person name="Aime M.C."/>
        </authorList>
    </citation>
    <scope>NUCLEOTIDE SEQUENCE [LARGE SCALE GENOMIC DNA]</scope>
    <source>
        <strain evidence="1 2">SA 807</strain>
    </source>
</reference>
<keyword evidence="2" id="KW-1185">Reference proteome</keyword>
<dbReference type="Proteomes" id="UP000245626">
    <property type="component" value="Unassembled WGS sequence"/>
</dbReference>
<organism evidence="1 2">
    <name type="scientific">Violaceomyces palustris</name>
    <dbReference type="NCBI Taxonomy" id="1673888"/>
    <lineage>
        <taxon>Eukaryota</taxon>
        <taxon>Fungi</taxon>
        <taxon>Dikarya</taxon>
        <taxon>Basidiomycota</taxon>
        <taxon>Ustilaginomycotina</taxon>
        <taxon>Ustilaginomycetes</taxon>
        <taxon>Violaceomycetales</taxon>
        <taxon>Violaceomycetaceae</taxon>
        <taxon>Violaceomyces</taxon>
    </lineage>
</organism>
<dbReference type="EMBL" id="KZ820003">
    <property type="protein sequence ID" value="PWN49811.1"/>
    <property type="molecule type" value="Genomic_DNA"/>
</dbReference>
<evidence type="ECO:0000313" key="2">
    <source>
        <dbReference type="Proteomes" id="UP000245626"/>
    </source>
</evidence>
<sequence length="131" mass="13895">MLSRSALAASVRNALRNRTLDSPKLHSKPVPRLVSRAFGQSSHKPNPRPLSSSAALGATAGALGLFLLSTLIPKGSSIQNEPALQLHQKAGATPALPLEKMLSMEEVEKHNALPEDGGQGIWVVIEGNVYE</sequence>
<accession>A0ACD0NVI2</accession>
<proteinExistence type="predicted"/>
<protein>
    <submittedName>
        <fullName evidence="1">Uncharacterized protein</fullName>
    </submittedName>
</protein>
<gene>
    <name evidence="1" type="ORF">IE53DRAFT_369445</name>
</gene>